<accession>A0ABD2NXU1</accession>
<comment type="caution">
    <text evidence="1">The sequence shown here is derived from an EMBL/GenBank/DDBJ whole genome shotgun (WGS) entry which is preliminary data.</text>
</comment>
<dbReference type="AlphaFoldDB" id="A0ABD2NXU1"/>
<evidence type="ECO:0000313" key="1">
    <source>
        <dbReference type="EMBL" id="KAL3283435.1"/>
    </source>
</evidence>
<evidence type="ECO:0000313" key="2">
    <source>
        <dbReference type="Proteomes" id="UP001516400"/>
    </source>
</evidence>
<keyword evidence="2" id="KW-1185">Reference proteome</keyword>
<organism evidence="1 2">
    <name type="scientific">Cryptolaemus montrouzieri</name>
    <dbReference type="NCBI Taxonomy" id="559131"/>
    <lineage>
        <taxon>Eukaryota</taxon>
        <taxon>Metazoa</taxon>
        <taxon>Ecdysozoa</taxon>
        <taxon>Arthropoda</taxon>
        <taxon>Hexapoda</taxon>
        <taxon>Insecta</taxon>
        <taxon>Pterygota</taxon>
        <taxon>Neoptera</taxon>
        <taxon>Endopterygota</taxon>
        <taxon>Coleoptera</taxon>
        <taxon>Polyphaga</taxon>
        <taxon>Cucujiformia</taxon>
        <taxon>Coccinelloidea</taxon>
        <taxon>Coccinellidae</taxon>
        <taxon>Scymninae</taxon>
        <taxon>Scymnini</taxon>
        <taxon>Cryptolaemus</taxon>
    </lineage>
</organism>
<name>A0ABD2NXU1_9CUCU</name>
<protein>
    <submittedName>
        <fullName evidence="1">Uncharacterized protein</fullName>
    </submittedName>
</protein>
<proteinExistence type="predicted"/>
<feature type="non-terminal residue" evidence="1">
    <location>
        <position position="77"/>
    </location>
</feature>
<sequence length="77" mass="8937">MGELKKKFQRNTETETKFIKGLYFDGRKDRTLKKEKKGSRFYRKDVTEEHICLEEEPGSKFLGHVLPSSGSADDIVK</sequence>
<gene>
    <name evidence="1" type="ORF">HHI36_006580</name>
</gene>
<reference evidence="1 2" key="1">
    <citation type="journal article" date="2021" name="BMC Biol.">
        <title>Horizontally acquired antibacterial genes associated with adaptive radiation of ladybird beetles.</title>
        <authorList>
            <person name="Li H.S."/>
            <person name="Tang X.F."/>
            <person name="Huang Y.H."/>
            <person name="Xu Z.Y."/>
            <person name="Chen M.L."/>
            <person name="Du X.Y."/>
            <person name="Qiu B.Y."/>
            <person name="Chen P.T."/>
            <person name="Zhang W."/>
            <person name="Slipinski A."/>
            <person name="Escalona H.E."/>
            <person name="Waterhouse R.M."/>
            <person name="Zwick A."/>
            <person name="Pang H."/>
        </authorList>
    </citation>
    <scope>NUCLEOTIDE SEQUENCE [LARGE SCALE GENOMIC DNA]</scope>
    <source>
        <strain evidence="1">SYSU2018</strain>
    </source>
</reference>
<dbReference type="Proteomes" id="UP001516400">
    <property type="component" value="Unassembled WGS sequence"/>
</dbReference>
<dbReference type="EMBL" id="JABFTP020000144">
    <property type="protein sequence ID" value="KAL3283435.1"/>
    <property type="molecule type" value="Genomic_DNA"/>
</dbReference>